<keyword evidence="5" id="KW-1185">Reference proteome</keyword>
<accession>A0A5E4N3D0</accession>
<gene>
    <name evidence="4" type="ORF">CINCED_3A013732</name>
</gene>
<organism evidence="4 5">
    <name type="scientific">Cinara cedri</name>
    <dbReference type="NCBI Taxonomy" id="506608"/>
    <lineage>
        <taxon>Eukaryota</taxon>
        <taxon>Metazoa</taxon>
        <taxon>Ecdysozoa</taxon>
        <taxon>Arthropoda</taxon>
        <taxon>Hexapoda</taxon>
        <taxon>Insecta</taxon>
        <taxon>Pterygota</taxon>
        <taxon>Neoptera</taxon>
        <taxon>Paraneoptera</taxon>
        <taxon>Hemiptera</taxon>
        <taxon>Sternorrhyncha</taxon>
        <taxon>Aphidomorpha</taxon>
        <taxon>Aphidoidea</taxon>
        <taxon>Aphididae</taxon>
        <taxon>Lachninae</taxon>
        <taxon>Cinara</taxon>
    </lineage>
</organism>
<evidence type="ECO:0000259" key="3">
    <source>
        <dbReference type="PROSITE" id="PS50013"/>
    </source>
</evidence>
<dbReference type="Proteomes" id="UP000325440">
    <property type="component" value="Unassembled WGS sequence"/>
</dbReference>
<dbReference type="GO" id="GO:0005694">
    <property type="term" value="C:chromosome"/>
    <property type="evidence" value="ECO:0007669"/>
    <property type="project" value="UniProtKB-ARBA"/>
</dbReference>
<dbReference type="OrthoDB" id="273092at2759"/>
<dbReference type="GO" id="GO:0005634">
    <property type="term" value="C:nucleus"/>
    <property type="evidence" value="ECO:0007669"/>
    <property type="project" value="UniProtKB-SubCell"/>
</dbReference>
<dbReference type="Pfam" id="PF01393">
    <property type="entry name" value="Chromo_shadow"/>
    <property type="match status" value="1"/>
</dbReference>
<dbReference type="PROSITE" id="PS50013">
    <property type="entry name" value="CHROMO_2"/>
    <property type="match status" value="1"/>
</dbReference>
<sequence>MQTRIINDEDFINYSEGTVNDEFLDLQDTDSEEEQLEHEDFSATNNTRDTDMVAERIIESSTNESGQRMFLVKWRDIDEPELITASEAHLRCTQAVIQFYQDRLVLRNNELFYE</sequence>
<evidence type="ECO:0000256" key="1">
    <source>
        <dbReference type="ARBA" id="ARBA00004123"/>
    </source>
</evidence>
<evidence type="ECO:0000313" key="4">
    <source>
        <dbReference type="EMBL" id="VVC39115.1"/>
    </source>
</evidence>
<name>A0A5E4N3D0_9HEMI</name>
<dbReference type="EMBL" id="CABPRJ010001658">
    <property type="protein sequence ID" value="VVC39115.1"/>
    <property type="molecule type" value="Genomic_DNA"/>
</dbReference>
<dbReference type="InterPro" id="IPR016197">
    <property type="entry name" value="Chromo-like_dom_sf"/>
</dbReference>
<dbReference type="AlphaFoldDB" id="A0A5E4N3D0"/>
<dbReference type="InterPro" id="IPR000953">
    <property type="entry name" value="Chromo/chromo_shadow_dom"/>
</dbReference>
<dbReference type="InterPro" id="IPR008251">
    <property type="entry name" value="Chromo_shadow_dom"/>
</dbReference>
<dbReference type="SMART" id="SM00298">
    <property type="entry name" value="CHROMO"/>
    <property type="match status" value="1"/>
</dbReference>
<dbReference type="Gene3D" id="2.40.50.40">
    <property type="match status" value="1"/>
</dbReference>
<dbReference type="SMART" id="SM00300">
    <property type="entry name" value="ChSh"/>
    <property type="match status" value="1"/>
</dbReference>
<evidence type="ECO:0000313" key="5">
    <source>
        <dbReference type="Proteomes" id="UP000325440"/>
    </source>
</evidence>
<dbReference type="CDD" id="cd00034">
    <property type="entry name" value="CSD"/>
    <property type="match status" value="1"/>
</dbReference>
<evidence type="ECO:0000256" key="2">
    <source>
        <dbReference type="ARBA" id="ARBA00023242"/>
    </source>
</evidence>
<proteinExistence type="predicted"/>
<dbReference type="SUPFAM" id="SSF54160">
    <property type="entry name" value="Chromo domain-like"/>
    <property type="match status" value="1"/>
</dbReference>
<reference evidence="4 5" key="1">
    <citation type="submission" date="2019-08" db="EMBL/GenBank/DDBJ databases">
        <authorList>
            <person name="Alioto T."/>
            <person name="Alioto T."/>
            <person name="Gomez Garrido J."/>
        </authorList>
    </citation>
    <scope>NUCLEOTIDE SEQUENCE [LARGE SCALE GENOMIC DNA]</scope>
</reference>
<comment type="subcellular location">
    <subcellularLocation>
        <location evidence="1">Nucleus</location>
    </subcellularLocation>
</comment>
<keyword evidence="2" id="KW-0539">Nucleus</keyword>
<feature type="domain" description="Chromo" evidence="3">
    <location>
        <begin position="52"/>
        <end position="111"/>
    </location>
</feature>
<protein>
    <submittedName>
        <fullName evidence="4">Chromo shadow domain,Chromo/chromo shadow domain,Chromo domain-like</fullName>
    </submittedName>
</protein>